<evidence type="ECO:0000259" key="1">
    <source>
        <dbReference type="Pfam" id="PF00535"/>
    </source>
</evidence>
<dbReference type="Gene3D" id="3.90.550.10">
    <property type="entry name" value="Spore Coat Polysaccharide Biosynthesis Protein SpsA, Chain A"/>
    <property type="match status" value="1"/>
</dbReference>
<dbReference type="PANTHER" id="PTHR43685">
    <property type="entry name" value="GLYCOSYLTRANSFERASE"/>
    <property type="match status" value="1"/>
</dbReference>
<evidence type="ECO:0000313" key="2">
    <source>
        <dbReference type="EMBL" id="PIP29222.1"/>
    </source>
</evidence>
<dbReference type="Pfam" id="PF00535">
    <property type="entry name" value="Glycos_transf_2"/>
    <property type="match status" value="1"/>
</dbReference>
<dbReference type="EMBL" id="PCRX01000003">
    <property type="protein sequence ID" value="PIP29222.1"/>
    <property type="molecule type" value="Genomic_DNA"/>
</dbReference>
<gene>
    <name evidence="2" type="ORF">COX28_00215</name>
</gene>
<sequence>MISVIIPAYNNYRELSECLGSLENQVYKNFEVIVVDDGSTEPMGSEFSIFNFQFSINFYKIKHGGAARARNFGFEKSQGEFILFCDADMELRADCLRRMFEPLKNNQAKAYAYSDFKYGWKVFRLWDFDAGKLKKNNYISICSLLRREDFVQFDESLKRFQDWDLWLSLLEKGKTGVYIPEVLFKASTGSGTISQWLPKIFYKLSFLNLKRVKEYQAAQAIIFKKHGIN</sequence>
<protein>
    <recommendedName>
        <fullName evidence="1">Glycosyltransferase 2-like domain-containing protein</fullName>
    </recommendedName>
</protein>
<accession>A0A2G9Z7U3</accession>
<organism evidence="2 3">
    <name type="scientific">Candidatus Kuenenbacteria bacterium CG23_combo_of_CG06-09_8_20_14_all_39_39</name>
    <dbReference type="NCBI Taxonomy" id="1974623"/>
    <lineage>
        <taxon>Bacteria</taxon>
        <taxon>Candidatus Kueneniibacteriota</taxon>
    </lineage>
</organism>
<dbReference type="InterPro" id="IPR029044">
    <property type="entry name" value="Nucleotide-diphossugar_trans"/>
</dbReference>
<dbReference type="Proteomes" id="UP000231235">
    <property type="component" value="Unassembled WGS sequence"/>
</dbReference>
<evidence type="ECO:0000313" key="3">
    <source>
        <dbReference type="Proteomes" id="UP000231235"/>
    </source>
</evidence>
<reference evidence="2 3" key="1">
    <citation type="submission" date="2017-09" db="EMBL/GenBank/DDBJ databases">
        <title>Depth-based differentiation of microbial function through sediment-hosted aquifers and enrichment of novel symbionts in the deep terrestrial subsurface.</title>
        <authorList>
            <person name="Probst A.J."/>
            <person name="Ladd B."/>
            <person name="Jarett J.K."/>
            <person name="Geller-Mcgrath D.E."/>
            <person name="Sieber C.M."/>
            <person name="Emerson J.B."/>
            <person name="Anantharaman K."/>
            <person name="Thomas B.C."/>
            <person name="Malmstrom R."/>
            <person name="Stieglmeier M."/>
            <person name="Klingl A."/>
            <person name="Woyke T."/>
            <person name="Ryan C.M."/>
            <person name="Banfield J.F."/>
        </authorList>
    </citation>
    <scope>NUCLEOTIDE SEQUENCE [LARGE SCALE GENOMIC DNA]</scope>
    <source>
        <strain evidence="2">CG23_combo_of_CG06-09_8_20_14_all_39_39</strain>
    </source>
</reference>
<dbReference type="AlphaFoldDB" id="A0A2G9Z7U3"/>
<name>A0A2G9Z7U3_9BACT</name>
<proteinExistence type="predicted"/>
<dbReference type="PANTHER" id="PTHR43685:SF2">
    <property type="entry name" value="GLYCOSYLTRANSFERASE 2-LIKE DOMAIN-CONTAINING PROTEIN"/>
    <property type="match status" value="1"/>
</dbReference>
<comment type="caution">
    <text evidence="2">The sequence shown here is derived from an EMBL/GenBank/DDBJ whole genome shotgun (WGS) entry which is preliminary data.</text>
</comment>
<dbReference type="InterPro" id="IPR050834">
    <property type="entry name" value="Glycosyltransf_2"/>
</dbReference>
<dbReference type="SUPFAM" id="SSF53448">
    <property type="entry name" value="Nucleotide-diphospho-sugar transferases"/>
    <property type="match status" value="1"/>
</dbReference>
<dbReference type="CDD" id="cd00761">
    <property type="entry name" value="Glyco_tranf_GTA_type"/>
    <property type="match status" value="1"/>
</dbReference>
<feature type="domain" description="Glycosyltransferase 2-like" evidence="1">
    <location>
        <begin position="3"/>
        <end position="128"/>
    </location>
</feature>
<dbReference type="InterPro" id="IPR001173">
    <property type="entry name" value="Glyco_trans_2-like"/>
</dbReference>